<evidence type="ECO:0000256" key="19">
    <source>
        <dbReference type="ARBA" id="ARBA00068427"/>
    </source>
</evidence>
<dbReference type="Pfam" id="PF07478">
    <property type="entry name" value="Dala_Dala_lig_C"/>
    <property type="match status" value="1"/>
</dbReference>
<dbReference type="GO" id="GO:0046872">
    <property type="term" value="F:metal ion binding"/>
    <property type="evidence" value="ECO:0007669"/>
    <property type="project" value="UniProtKB-KW"/>
</dbReference>
<dbReference type="InterPro" id="IPR011127">
    <property type="entry name" value="Dala_Dala_lig_N"/>
</dbReference>
<dbReference type="NCBIfam" id="NF002526">
    <property type="entry name" value="PRK01966.1-2"/>
    <property type="match status" value="1"/>
</dbReference>
<evidence type="ECO:0000256" key="5">
    <source>
        <dbReference type="ARBA" id="ARBA00010871"/>
    </source>
</evidence>
<gene>
    <name evidence="22" type="primary">ddl</name>
    <name evidence="27" type="ORF">FE784_07930</name>
</gene>
<evidence type="ECO:0000313" key="27">
    <source>
        <dbReference type="EMBL" id="TNJ66800.1"/>
    </source>
</evidence>
<dbReference type="AlphaFoldDB" id="A0A5C4TE83"/>
<dbReference type="NCBIfam" id="NF002528">
    <property type="entry name" value="PRK01966.1-4"/>
    <property type="match status" value="1"/>
</dbReference>
<dbReference type="InterPro" id="IPR016185">
    <property type="entry name" value="PreATP-grasp_dom_sf"/>
</dbReference>
<keyword evidence="11 25" id="KW-0067">ATP-binding</keyword>
<accession>A0A5C4TE83</accession>
<comment type="catalytic activity">
    <reaction evidence="17 22">
        <text>2 D-alanine + ATP = D-alanyl-D-alanine + ADP + phosphate + H(+)</text>
        <dbReference type="Rhea" id="RHEA:11224"/>
        <dbReference type="ChEBI" id="CHEBI:15378"/>
        <dbReference type="ChEBI" id="CHEBI:30616"/>
        <dbReference type="ChEBI" id="CHEBI:43474"/>
        <dbReference type="ChEBI" id="CHEBI:57416"/>
        <dbReference type="ChEBI" id="CHEBI:57822"/>
        <dbReference type="ChEBI" id="CHEBI:456216"/>
        <dbReference type="EC" id="6.3.2.4"/>
    </reaction>
</comment>
<evidence type="ECO:0000256" key="13">
    <source>
        <dbReference type="ARBA" id="ARBA00022960"/>
    </source>
</evidence>
<evidence type="ECO:0000256" key="10">
    <source>
        <dbReference type="ARBA" id="ARBA00022741"/>
    </source>
</evidence>
<evidence type="ECO:0000256" key="24">
    <source>
        <dbReference type="PIRSR" id="PIRSR039102-3"/>
    </source>
</evidence>
<keyword evidence="8 22" id="KW-0436">Ligase</keyword>
<feature type="active site" evidence="23">
    <location>
        <position position="15"/>
    </location>
</feature>
<dbReference type="InterPro" id="IPR000291">
    <property type="entry name" value="D-Ala_lig_Van_CS"/>
</dbReference>
<comment type="caution">
    <text evidence="27">The sequence shown here is derived from an EMBL/GenBank/DDBJ whole genome shotgun (WGS) entry which is preliminary data.</text>
</comment>
<proteinExistence type="inferred from homology"/>
<evidence type="ECO:0000256" key="12">
    <source>
        <dbReference type="ARBA" id="ARBA00022842"/>
    </source>
</evidence>
<dbReference type="InterPro" id="IPR013815">
    <property type="entry name" value="ATP_grasp_subdomain_1"/>
</dbReference>
<comment type="subcellular location">
    <subcellularLocation>
        <location evidence="3 22">Cytoplasm</location>
    </subcellularLocation>
</comment>
<keyword evidence="15 24" id="KW-0464">Manganese</keyword>
<dbReference type="GO" id="GO:0008716">
    <property type="term" value="F:D-alanine-D-alanine ligase activity"/>
    <property type="evidence" value="ECO:0007669"/>
    <property type="project" value="UniProtKB-UniRule"/>
</dbReference>
<evidence type="ECO:0000313" key="28">
    <source>
        <dbReference type="Proteomes" id="UP000307943"/>
    </source>
</evidence>
<comment type="function">
    <text evidence="2 22">Cell wall formation.</text>
</comment>
<evidence type="ECO:0000256" key="17">
    <source>
        <dbReference type="ARBA" id="ARBA00047614"/>
    </source>
</evidence>
<dbReference type="NCBIfam" id="TIGR01205">
    <property type="entry name" value="D_ala_D_alaTIGR"/>
    <property type="match status" value="1"/>
</dbReference>
<keyword evidence="12 24" id="KW-0460">Magnesium</keyword>
<reference evidence="27 28" key="1">
    <citation type="submission" date="2019-05" db="EMBL/GenBank/DDBJ databases">
        <title>We sequenced the genome of Paenibacillus hemerocallicola KCTC 33185 for further insight into its adaptation and study the phylogeny of Paenibacillus.</title>
        <authorList>
            <person name="Narsing Rao M.P."/>
        </authorList>
    </citation>
    <scope>NUCLEOTIDE SEQUENCE [LARGE SCALE GENOMIC DNA]</scope>
    <source>
        <strain evidence="27 28">KCTC 33185</strain>
    </source>
</reference>
<name>A0A5C4TE83_9BACL</name>
<evidence type="ECO:0000256" key="18">
    <source>
        <dbReference type="ARBA" id="ARBA00060592"/>
    </source>
</evidence>
<dbReference type="PANTHER" id="PTHR23132:SF25">
    <property type="entry name" value="D-ALANINE--D-ALANINE LIGASE A"/>
    <property type="match status" value="1"/>
</dbReference>
<dbReference type="FunFam" id="3.30.1490.20:FF:000007">
    <property type="entry name" value="D-alanine--D-alanine ligase"/>
    <property type="match status" value="1"/>
</dbReference>
<comment type="pathway">
    <text evidence="4 22">Cell wall biogenesis; peptidoglycan biosynthesis.</text>
</comment>
<dbReference type="EC" id="6.3.2.4" evidence="6 22"/>
<evidence type="ECO:0000256" key="1">
    <source>
        <dbReference type="ARBA" id="ARBA00001936"/>
    </source>
</evidence>
<comment type="similarity">
    <text evidence="5 22">Belongs to the D-alanine--D-alanine ligase family.</text>
</comment>
<keyword evidence="28" id="KW-1185">Reference proteome</keyword>
<dbReference type="PANTHER" id="PTHR23132">
    <property type="entry name" value="D-ALANINE--D-ALANINE LIGASE"/>
    <property type="match status" value="1"/>
</dbReference>
<keyword evidence="13 22" id="KW-0133">Cell shape</keyword>
<evidence type="ECO:0000256" key="6">
    <source>
        <dbReference type="ARBA" id="ARBA00012216"/>
    </source>
</evidence>
<dbReference type="InterPro" id="IPR011095">
    <property type="entry name" value="Dala_Dala_lig_C"/>
</dbReference>
<dbReference type="PIRSF" id="PIRSF039102">
    <property type="entry name" value="Ddl/VanB"/>
    <property type="match status" value="1"/>
</dbReference>
<feature type="binding site" evidence="24">
    <location>
        <position position="308"/>
    </location>
    <ligand>
        <name>Mg(2+)</name>
        <dbReference type="ChEBI" id="CHEBI:18420"/>
        <label>2</label>
    </ligand>
</feature>
<keyword evidence="7 22" id="KW-0963">Cytoplasm</keyword>
<evidence type="ECO:0000256" key="7">
    <source>
        <dbReference type="ARBA" id="ARBA00022490"/>
    </source>
</evidence>
<keyword evidence="16 22" id="KW-0961">Cell wall biogenesis/degradation</keyword>
<evidence type="ECO:0000256" key="16">
    <source>
        <dbReference type="ARBA" id="ARBA00023316"/>
    </source>
</evidence>
<keyword evidence="14 22" id="KW-0573">Peptidoglycan synthesis</keyword>
<organism evidence="27 28">
    <name type="scientific">Paenibacillus hemerocallicola</name>
    <dbReference type="NCBI Taxonomy" id="1172614"/>
    <lineage>
        <taxon>Bacteria</taxon>
        <taxon>Bacillati</taxon>
        <taxon>Bacillota</taxon>
        <taxon>Bacilli</taxon>
        <taxon>Bacillales</taxon>
        <taxon>Paenibacillaceae</taxon>
        <taxon>Paenibacillus</taxon>
    </lineage>
</organism>
<dbReference type="GO" id="GO:0008360">
    <property type="term" value="P:regulation of cell shape"/>
    <property type="evidence" value="ECO:0007669"/>
    <property type="project" value="UniProtKB-KW"/>
</dbReference>
<evidence type="ECO:0000256" key="11">
    <source>
        <dbReference type="ARBA" id="ARBA00022840"/>
    </source>
</evidence>
<dbReference type="InterPro" id="IPR011761">
    <property type="entry name" value="ATP-grasp"/>
</dbReference>
<evidence type="ECO:0000256" key="22">
    <source>
        <dbReference type="HAMAP-Rule" id="MF_00047"/>
    </source>
</evidence>
<keyword evidence="9 24" id="KW-0479">Metal-binding</keyword>
<dbReference type="SUPFAM" id="SSF52440">
    <property type="entry name" value="PreATP-grasp domain"/>
    <property type="match status" value="1"/>
</dbReference>
<dbReference type="Gene3D" id="3.40.50.20">
    <property type="match status" value="1"/>
</dbReference>
<comment type="cofactor">
    <cofactor evidence="1">
        <name>Mn(2+)</name>
        <dbReference type="ChEBI" id="CHEBI:29035"/>
    </cofactor>
</comment>
<feature type="binding site" evidence="24">
    <location>
        <position position="306"/>
    </location>
    <ligand>
        <name>Mg(2+)</name>
        <dbReference type="ChEBI" id="CHEBI:18420"/>
        <label>2</label>
    </ligand>
</feature>
<feature type="binding site" evidence="24">
    <location>
        <position position="293"/>
    </location>
    <ligand>
        <name>Mg(2+)</name>
        <dbReference type="ChEBI" id="CHEBI:18420"/>
        <label>1</label>
    </ligand>
</feature>
<evidence type="ECO:0000259" key="26">
    <source>
        <dbReference type="PROSITE" id="PS50975"/>
    </source>
</evidence>
<dbReference type="PROSITE" id="PS00843">
    <property type="entry name" value="DALA_DALA_LIGASE_1"/>
    <property type="match status" value="1"/>
</dbReference>
<dbReference type="GO" id="GO:0005524">
    <property type="term" value="F:ATP binding"/>
    <property type="evidence" value="ECO:0007669"/>
    <property type="project" value="UniProtKB-UniRule"/>
</dbReference>
<comment type="pathway">
    <text evidence="18">Glycan biosynthesis.</text>
</comment>
<evidence type="ECO:0000256" key="21">
    <source>
        <dbReference type="ARBA" id="ARBA00077154"/>
    </source>
</evidence>
<evidence type="ECO:0000256" key="9">
    <source>
        <dbReference type="ARBA" id="ARBA00022723"/>
    </source>
</evidence>
<dbReference type="GO" id="GO:0005829">
    <property type="term" value="C:cytosol"/>
    <property type="evidence" value="ECO:0007669"/>
    <property type="project" value="TreeGrafter"/>
</dbReference>
<evidence type="ECO:0000256" key="8">
    <source>
        <dbReference type="ARBA" id="ARBA00022598"/>
    </source>
</evidence>
<evidence type="ECO:0000256" key="25">
    <source>
        <dbReference type="PROSITE-ProRule" id="PRU00409"/>
    </source>
</evidence>
<evidence type="ECO:0000256" key="14">
    <source>
        <dbReference type="ARBA" id="ARBA00022984"/>
    </source>
</evidence>
<feature type="active site" evidence="23">
    <location>
        <position position="183"/>
    </location>
</feature>
<evidence type="ECO:0000256" key="2">
    <source>
        <dbReference type="ARBA" id="ARBA00003921"/>
    </source>
</evidence>
<dbReference type="Proteomes" id="UP000307943">
    <property type="component" value="Unassembled WGS sequence"/>
</dbReference>
<evidence type="ECO:0000256" key="23">
    <source>
        <dbReference type="PIRSR" id="PIRSR039102-1"/>
    </source>
</evidence>
<dbReference type="PROSITE" id="PS50975">
    <property type="entry name" value="ATP_GRASP"/>
    <property type="match status" value="1"/>
</dbReference>
<dbReference type="RefSeq" id="WP_139601605.1">
    <property type="nucleotide sequence ID" value="NZ_VDCQ01000008.1"/>
</dbReference>
<sequence length="359" mass="40452">MRTNVYVMYGGQSPEHDVSLKTALAVMNRLDRDRYRVYPIYVEPDGAWRGGNELAECLDDVESLRLSSGERSSMGGILKQWYQEDRSNHVVFPVLHGPNGEDGTLQGMLEMLNIPYVGNGVLASAAGMDKIMTKRIMEQAGIPQTPYTAFTLYEWNKEADRLIHTIGSSIGYPCYVKPANMGSSVGISRCGDREELEASIREAFRYDRKIAVEKEIPGREVQVAILGNDEPVCSVAGEFERERHFFSYERKYSSGVLTKRIPARLDDEVYGRLRTMALQAFRALDGAGLMRVDFFVTDSNEIILNEVNTLPGFTENSMFPALLTYGGRRTFAQLLDELIGLALERYREKRVWRDGRAGA</sequence>
<evidence type="ECO:0000256" key="3">
    <source>
        <dbReference type="ARBA" id="ARBA00004496"/>
    </source>
</evidence>
<evidence type="ECO:0000256" key="20">
    <source>
        <dbReference type="ARBA" id="ARBA00076288"/>
    </source>
</evidence>
<feature type="domain" description="ATP-grasp" evidence="26">
    <location>
        <begin position="134"/>
        <end position="339"/>
    </location>
</feature>
<dbReference type="OrthoDB" id="9813261at2"/>
<evidence type="ECO:0000256" key="4">
    <source>
        <dbReference type="ARBA" id="ARBA00004752"/>
    </source>
</evidence>
<dbReference type="GO" id="GO:0009252">
    <property type="term" value="P:peptidoglycan biosynthetic process"/>
    <property type="evidence" value="ECO:0007669"/>
    <property type="project" value="UniProtKB-UniRule"/>
</dbReference>
<dbReference type="HAMAP" id="MF_00047">
    <property type="entry name" value="Dala_Dala_lig"/>
    <property type="match status" value="1"/>
</dbReference>
<dbReference type="GO" id="GO:0071555">
    <property type="term" value="P:cell wall organization"/>
    <property type="evidence" value="ECO:0007669"/>
    <property type="project" value="UniProtKB-KW"/>
</dbReference>
<keyword evidence="10 25" id="KW-0547">Nucleotide-binding</keyword>
<dbReference type="SUPFAM" id="SSF56059">
    <property type="entry name" value="Glutathione synthetase ATP-binding domain-like"/>
    <property type="match status" value="1"/>
</dbReference>
<dbReference type="InterPro" id="IPR005905">
    <property type="entry name" value="D_ala_D_ala"/>
</dbReference>
<dbReference type="UniPathway" id="UPA00219"/>
<comment type="cofactor">
    <cofactor evidence="24">
        <name>Mg(2+)</name>
        <dbReference type="ChEBI" id="CHEBI:18420"/>
    </cofactor>
    <cofactor evidence="24">
        <name>Mn(2+)</name>
        <dbReference type="ChEBI" id="CHEBI:29035"/>
    </cofactor>
    <text evidence="24">Binds 2 magnesium or manganese ions per subunit.</text>
</comment>
<dbReference type="EMBL" id="VDCQ01000008">
    <property type="protein sequence ID" value="TNJ66800.1"/>
    <property type="molecule type" value="Genomic_DNA"/>
</dbReference>
<dbReference type="Pfam" id="PF01820">
    <property type="entry name" value="Dala_Dala_lig_N"/>
    <property type="match status" value="1"/>
</dbReference>
<dbReference type="Gene3D" id="3.30.1490.20">
    <property type="entry name" value="ATP-grasp fold, A domain"/>
    <property type="match status" value="1"/>
</dbReference>
<feature type="binding site" evidence="24">
    <location>
        <position position="306"/>
    </location>
    <ligand>
        <name>Mg(2+)</name>
        <dbReference type="ChEBI" id="CHEBI:18420"/>
        <label>1</label>
    </ligand>
</feature>
<evidence type="ECO:0000256" key="15">
    <source>
        <dbReference type="ARBA" id="ARBA00023211"/>
    </source>
</evidence>
<protein>
    <recommendedName>
        <fullName evidence="19 22">D-alanine--D-alanine ligase</fullName>
        <ecNumber evidence="6 22">6.3.2.4</ecNumber>
    </recommendedName>
    <alternativeName>
        <fullName evidence="21 22">D-Ala-D-Ala ligase</fullName>
    </alternativeName>
    <alternativeName>
        <fullName evidence="20 22">D-alanylalanine synthetase</fullName>
    </alternativeName>
</protein>
<feature type="active site" evidence="23">
    <location>
        <position position="317"/>
    </location>
</feature>
<dbReference type="Gene3D" id="3.30.470.20">
    <property type="entry name" value="ATP-grasp fold, B domain"/>
    <property type="match status" value="1"/>
</dbReference>